<comment type="caution">
    <text evidence="1">The sequence shown here is derived from an EMBL/GenBank/DDBJ whole genome shotgun (WGS) entry which is preliminary data.</text>
</comment>
<dbReference type="Proteomes" id="UP000023152">
    <property type="component" value="Unassembled WGS sequence"/>
</dbReference>
<protein>
    <submittedName>
        <fullName evidence="1">Uncharacterized protein</fullName>
    </submittedName>
</protein>
<accession>X6NZF7</accession>
<sequence length="565" mass="67495">MLKYPKHIKYRQISDERLYDNLQRKCEQFGGNIKSTFEKMEHLLQIIGFEKSNDSNWYYGNKDVKLSSLWICHRQWIEKQIIYKTIIGIPKTVCLLSNGKWRDYEILFDYQHRAIMLLDEKKLKIKLLQVGNPNKSSLEFNVHIQYYNDIDIYQTHAKWACLILNHTWHFRTTTSLERDYLSDCLSIIWNDEYNQIHKDPFNPFSISLKQGCQYFKDKLQKREHFVHGADELIEFKCIEPHTNNEDALLHHIYKHLPCYPTVQVHWTIMGYFVVPYTHTVSIERTHIPKRSIHIDSTAIPLNEKCMFNPLLYECDVQKLRVMQDALHFKLRLDNQLHRLLRELIKNGYLADLTSEKPAISSAEIKEQIHYNEKDENSKLVFNDQILTILKDIKKLYHDDIHKQMGYPLQLWNICAILLYCGKSCNVQFSYDQIKFRHHIWPFMDYYLQEAIMILHRHERREESEMELYCGLKGVRLKNIKEIKSGSFISHVSTSDDIQVAQRFRSNQGCILHFHPSMRRARGILSCDVSWISPFKYEREILFARSYLSLMNDEKTHKELVHGMQK</sequence>
<evidence type="ECO:0000313" key="1">
    <source>
        <dbReference type="EMBL" id="ETO31224.1"/>
    </source>
</evidence>
<name>X6NZF7_RETFI</name>
<dbReference type="OrthoDB" id="9990006at2759"/>
<keyword evidence="2" id="KW-1185">Reference proteome</keyword>
<dbReference type="AlphaFoldDB" id="X6NZF7"/>
<dbReference type="SUPFAM" id="SSF56399">
    <property type="entry name" value="ADP-ribosylation"/>
    <property type="match status" value="1"/>
</dbReference>
<organism evidence="1 2">
    <name type="scientific">Reticulomyxa filosa</name>
    <dbReference type="NCBI Taxonomy" id="46433"/>
    <lineage>
        <taxon>Eukaryota</taxon>
        <taxon>Sar</taxon>
        <taxon>Rhizaria</taxon>
        <taxon>Retaria</taxon>
        <taxon>Foraminifera</taxon>
        <taxon>Monothalamids</taxon>
        <taxon>Reticulomyxidae</taxon>
        <taxon>Reticulomyxa</taxon>
    </lineage>
</organism>
<proteinExistence type="predicted"/>
<gene>
    <name evidence="1" type="ORF">RFI_05897</name>
</gene>
<evidence type="ECO:0000313" key="2">
    <source>
        <dbReference type="Proteomes" id="UP000023152"/>
    </source>
</evidence>
<dbReference type="EMBL" id="ASPP01005068">
    <property type="protein sequence ID" value="ETO31224.1"/>
    <property type="molecule type" value="Genomic_DNA"/>
</dbReference>
<reference evidence="1 2" key="1">
    <citation type="journal article" date="2013" name="Curr. Biol.">
        <title>The Genome of the Foraminiferan Reticulomyxa filosa.</title>
        <authorList>
            <person name="Glockner G."/>
            <person name="Hulsmann N."/>
            <person name="Schleicher M."/>
            <person name="Noegel A.A."/>
            <person name="Eichinger L."/>
            <person name="Gallinger C."/>
            <person name="Pawlowski J."/>
            <person name="Sierra R."/>
            <person name="Euteneuer U."/>
            <person name="Pillet L."/>
            <person name="Moustafa A."/>
            <person name="Platzer M."/>
            <person name="Groth M."/>
            <person name="Szafranski K."/>
            <person name="Schliwa M."/>
        </authorList>
    </citation>
    <scope>NUCLEOTIDE SEQUENCE [LARGE SCALE GENOMIC DNA]</scope>
</reference>